<evidence type="ECO:0000313" key="2">
    <source>
        <dbReference type="Proteomes" id="UP000286415"/>
    </source>
</evidence>
<gene>
    <name evidence="1" type="ORF">CSKR_109200</name>
</gene>
<evidence type="ECO:0000313" key="1">
    <source>
        <dbReference type="EMBL" id="KAG5451772.1"/>
    </source>
</evidence>
<dbReference type="AlphaFoldDB" id="A0A3R7DGV0"/>
<protein>
    <submittedName>
        <fullName evidence="1">Uncharacterized protein</fullName>
    </submittedName>
</protein>
<proteinExistence type="predicted"/>
<dbReference type="Proteomes" id="UP000286415">
    <property type="component" value="Unassembled WGS sequence"/>
</dbReference>
<sequence length="102" mass="11719">MKFSALATPVTEFFCCPRSQPRRAIPSTYSIYVRERTGSISTHEVSEKGREISRSITMTKFKRKGERVQPCLTPLDVVKSGESFPYTRTRPHEFAYTALKRV</sequence>
<comment type="caution">
    <text evidence="1">The sequence shown here is derived from an EMBL/GenBank/DDBJ whole genome shotgun (WGS) entry which is preliminary data.</text>
</comment>
<accession>A0A3R7DGV0</accession>
<organism evidence="1 2">
    <name type="scientific">Clonorchis sinensis</name>
    <name type="common">Chinese liver fluke</name>
    <dbReference type="NCBI Taxonomy" id="79923"/>
    <lineage>
        <taxon>Eukaryota</taxon>
        <taxon>Metazoa</taxon>
        <taxon>Spiralia</taxon>
        <taxon>Lophotrochozoa</taxon>
        <taxon>Platyhelminthes</taxon>
        <taxon>Trematoda</taxon>
        <taxon>Digenea</taxon>
        <taxon>Opisthorchiida</taxon>
        <taxon>Opisthorchiata</taxon>
        <taxon>Opisthorchiidae</taxon>
        <taxon>Clonorchis</taxon>
    </lineage>
</organism>
<dbReference type="InParanoid" id="A0A3R7DGV0"/>
<name>A0A3R7DGV0_CLOSI</name>
<dbReference type="OrthoDB" id="537032at2759"/>
<dbReference type="EMBL" id="NIRI02000042">
    <property type="protein sequence ID" value="KAG5451772.1"/>
    <property type="molecule type" value="Genomic_DNA"/>
</dbReference>
<reference evidence="1 2" key="2">
    <citation type="journal article" date="2021" name="Genomics">
        <title>High-quality reference genome for Clonorchis sinensis.</title>
        <authorList>
            <person name="Young N.D."/>
            <person name="Stroehlein A.J."/>
            <person name="Kinkar L."/>
            <person name="Wang T."/>
            <person name="Sohn W.M."/>
            <person name="Chang B.C.H."/>
            <person name="Kaur P."/>
            <person name="Weisz D."/>
            <person name="Dudchenko O."/>
            <person name="Aiden E.L."/>
            <person name="Korhonen P.K."/>
            <person name="Gasser R.B."/>
        </authorList>
    </citation>
    <scope>NUCLEOTIDE SEQUENCE [LARGE SCALE GENOMIC DNA]</scope>
    <source>
        <strain evidence="1">Cs-k2</strain>
    </source>
</reference>
<reference evidence="1 2" key="1">
    <citation type="journal article" date="2018" name="Biotechnol. Adv.">
        <title>Improved genomic resources and new bioinformatic workflow for the carcinogenic parasite Clonorchis sinensis: Biotechnological implications.</title>
        <authorList>
            <person name="Wang D."/>
            <person name="Korhonen P.K."/>
            <person name="Gasser R.B."/>
            <person name="Young N.D."/>
        </authorList>
    </citation>
    <scope>NUCLEOTIDE SEQUENCE [LARGE SCALE GENOMIC DNA]</scope>
    <source>
        <strain evidence="1">Cs-k2</strain>
    </source>
</reference>
<keyword evidence="2" id="KW-1185">Reference proteome</keyword>